<sequence length="267" mass="28747">MTANTEHALTRLAAARRLLLALDFDGTLSPLEDEPMDARMLPAARYALDTLSALPCTWVALVSGRSLADLRVIAEHRDDSPILLAGSHGAEYWTPDGGAAEPDEDPADIVLRDHLRAEAEQAVRALPGVWIEPKTFGFGVHTRKAAQTDGQMANDAVDALVRIGAPHWRRRTGHNIVEYAFRDEGKDSAVAHLRELTHADAVLFAGDDVTDEDALRSLADDDLGVHIGADSSTAATVVVDDIPQFAALLSELAARRGERGGIDCEHV</sequence>
<dbReference type="InterPro" id="IPR036412">
    <property type="entry name" value="HAD-like_sf"/>
</dbReference>
<dbReference type="Gene3D" id="3.40.50.1000">
    <property type="entry name" value="HAD superfamily/HAD-like"/>
    <property type="match status" value="1"/>
</dbReference>
<evidence type="ECO:0000256" key="6">
    <source>
        <dbReference type="RuleBase" id="RU361117"/>
    </source>
</evidence>
<proteinExistence type="inferred from homology"/>
<dbReference type="NCBIfam" id="TIGR00685">
    <property type="entry name" value="T6PP"/>
    <property type="match status" value="1"/>
</dbReference>
<dbReference type="Proteomes" id="UP000293995">
    <property type="component" value="Chromosome"/>
</dbReference>
<dbReference type="Gene3D" id="3.30.70.1020">
    <property type="entry name" value="Trehalose-6-phosphate phosphatase related protein, domain 2"/>
    <property type="match status" value="1"/>
</dbReference>
<dbReference type="InterPro" id="IPR003337">
    <property type="entry name" value="Trehalose_PPase"/>
</dbReference>
<comment type="cofactor">
    <cofactor evidence="6">
        <name>Mg(2+)</name>
        <dbReference type="ChEBI" id="CHEBI:18420"/>
    </cofactor>
</comment>
<comment type="pathway">
    <text evidence="2 6">Glycan biosynthesis; trehalose biosynthesis.</text>
</comment>
<keyword evidence="6" id="KW-0479">Metal-binding</keyword>
<accession>A0A4P6EFE8</accession>
<dbReference type="EMBL" id="CP035494">
    <property type="protein sequence ID" value="QAY61092.1"/>
    <property type="molecule type" value="Genomic_DNA"/>
</dbReference>
<dbReference type="OrthoDB" id="9816160at2"/>
<dbReference type="SUPFAM" id="SSF56784">
    <property type="entry name" value="HAD-like"/>
    <property type="match status" value="1"/>
</dbReference>
<dbReference type="KEGG" id="mprt:ET475_14610"/>
<comment type="similarity">
    <text evidence="3 6">Belongs to the trehalose phosphatase family.</text>
</comment>
<keyword evidence="8" id="KW-1185">Reference proteome</keyword>
<dbReference type="EC" id="3.1.3.12" evidence="6"/>
<dbReference type="RefSeq" id="WP_129391854.1">
    <property type="nucleotide sequence ID" value="NZ_CP035494.1"/>
</dbReference>
<dbReference type="Pfam" id="PF02358">
    <property type="entry name" value="Trehalose_PPase"/>
    <property type="match status" value="1"/>
</dbReference>
<dbReference type="AlphaFoldDB" id="A0A4P6EFE8"/>
<evidence type="ECO:0000256" key="3">
    <source>
        <dbReference type="ARBA" id="ARBA00008770"/>
    </source>
</evidence>
<gene>
    <name evidence="7" type="primary">otsB</name>
    <name evidence="7" type="ORF">ET475_14610</name>
</gene>
<dbReference type="NCBIfam" id="TIGR01484">
    <property type="entry name" value="HAD-SF-IIB"/>
    <property type="match status" value="1"/>
</dbReference>
<dbReference type="InterPro" id="IPR006379">
    <property type="entry name" value="HAD-SF_hydro_IIB"/>
</dbReference>
<organism evidence="7 8">
    <name type="scientific">Microbacterium protaetiae</name>
    <dbReference type="NCBI Taxonomy" id="2509458"/>
    <lineage>
        <taxon>Bacteria</taxon>
        <taxon>Bacillati</taxon>
        <taxon>Actinomycetota</taxon>
        <taxon>Actinomycetes</taxon>
        <taxon>Micrococcales</taxon>
        <taxon>Microbacteriaceae</taxon>
        <taxon>Microbacterium</taxon>
    </lineage>
</organism>
<dbReference type="GO" id="GO:0046872">
    <property type="term" value="F:metal ion binding"/>
    <property type="evidence" value="ECO:0007669"/>
    <property type="project" value="UniProtKB-KW"/>
</dbReference>
<dbReference type="InterPro" id="IPR044651">
    <property type="entry name" value="OTSB-like"/>
</dbReference>
<dbReference type="PANTHER" id="PTHR43768:SF3">
    <property type="entry name" value="TREHALOSE 6-PHOSPHATE PHOSPHATASE"/>
    <property type="match status" value="1"/>
</dbReference>
<keyword evidence="4 6" id="KW-0378">Hydrolase</keyword>
<dbReference type="PANTHER" id="PTHR43768">
    <property type="entry name" value="TREHALOSE 6-PHOSPHATE PHOSPHATASE"/>
    <property type="match status" value="1"/>
</dbReference>
<protein>
    <recommendedName>
        <fullName evidence="6">Trehalose 6-phosphate phosphatase</fullName>
        <ecNumber evidence="6">3.1.3.12</ecNumber>
    </recommendedName>
</protein>
<name>A0A4P6EFE8_9MICO</name>
<comment type="function">
    <text evidence="5 6">Removes the phosphate from trehalose 6-phosphate to produce free trehalose.</text>
</comment>
<evidence type="ECO:0000313" key="7">
    <source>
        <dbReference type="EMBL" id="QAY61092.1"/>
    </source>
</evidence>
<dbReference type="GO" id="GO:0004805">
    <property type="term" value="F:trehalose-phosphatase activity"/>
    <property type="evidence" value="ECO:0007669"/>
    <property type="project" value="UniProtKB-EC"/>
</dbReference>
<dbReference type="GO" id="GO:0005992">
    <property type="term" value="P:trehalose biosynthetic process"/>
    <property type="evidence" value="ECO:0007669"/>
    <property type="project" value="UniProtKB-UniPathway"/>
</dbReference>
<evidence type="ECO:0000256" key="2">
    <source>
        <dbReference type="ARBA" id="ARBA00005199"/>
    </source>
</evidence>
<evidence type="ECO:0000313" key="8">
    <source>
        <dbReference type="Proteomes" id="UP000293995"/>
    </source>
</evidence>
<reference evidence="7 8" key="1">
    <citation type="submission" date="2019-01" db="EMBL/GenBank/DDBJ databases">
        <title>Genome sequencing of strain DFW100M-13.</title>
        <authorList>
            <person name="Heo J."/>
            <person name="Kim S.-J."/>
            <person name="Kim J.-S."/>
            <person name="Hong S.-B."/>
            <person name="Kwon S.-W."/>
        </authorList>
    </citation>
    <scope>NUCLEOTIDE SEQUENCE [LARGE SCALE GENOMIC DNA]</scope>
    <source>
        <strain evidence="7 8">DFW100M-13</strain>
    </source>
</reference>
<dbReference type="InterPro" id="IPR023214">
    <property type="entry name" value="HAD_sf"/>
</dbReference>
<dbReference type="UniPathway" id="UPA00299"/>
<evidence type="ECO:0000256" key="5">
    <source>
        <dbReference type="ARBA" id="ARBA00024179"/>
    </source>
</evidence>
<evidence type="ECO:0000256" key="4">
    <source>
        <dbReference type="ARBA" id="ARBA00022801"/>
    </source>
</evidence>
<keyword evidence="6" id="KW-0460">Magnesium</keyword>
<evidence type="ECO:0000256" key="1">
    <source>
        <dbReference type="ARBA" id="ARBA00000500"/>
    </source>
</evidence>
<comment type="catalytic activity">
    <reaction evidence="1 6">
        <text>alpha,alpha-trehalose 6-phosphate + H2O = alpha,alpha-trehalose + phosphate</text>
        <dbReference type="Rhea" id="RHEA:23420"/>
        <dbReference type="ChEBI" id="CHEBI:15377"/>
        <dbReference type="ChEBI" id="CHEBI:16551"/>
        <dbReference type="ChEBI" id="CHEBI:43474"/>
        <dbReference type="ChEBI" id="CHEBI:58429"/>
        <dbReference type="EC" id="3.1.3.12"/>
    </reaction>
</comment>